<keyword evidence="5" id="KW-1185">Reference proteome</keyword>
<reference evidence="4 5" key="1">
    <citation type="journal article" date="2014" name="PLoS ONE">
        <title>De novo Genome Assembly of the Fungal Plant Pathogen Pyrenophora semeniperda.</title>
        <authorList>
            <person name="Soliai M.M."/>
            <person name="Meyer S.E."/>
            <person name="Udall J.A."/>
            <person name="Elzinga D.E."/>
            <person name="Hermansen R.A."/>
            <person name="Bodily P.M."/>
            <person name="Hart A.A."/>
            <person name="Coleman C.E."/>
        </authorList>
    </citation>
    <scope>NUCLEOTIDE SEQUENCE [LARGE SCALE GENOMIC DNA]</scope>
    <source>
        <strain evidence="4 5">CCB06</strain>
        <tissue evidence="4">Mycelium</tissue>
    </source>
</reference>
<dbReference type="GO" id="GO:0003723">
    <property type="term" value="F:RNA binding"/>
    <property type="evidence" value="ECO:0007669"/>
    <property type="project" value="TreeGrafter"/>
</dbReference>
<comment type="subcellular location">
    <subcellularLocation>
        <location evidence="1">Nucleus</location>
        <location evidence="1">Nucleolus</location>
    </subcellularLocation>
</comment>
<proteinExistence type="predicted"/>
<name>A0A3M7M940_9PLEO</name>
<dbReference type="GO" id="GO:0006396">
    <property type="term" value="P:RNA processing"/>
    <property type="evidence" value="ECO:0007669"/>
    <property type="project" value="TreeGrafter"/>
</dbReference>
<dbReference type="EMBL" id="KE747825">
    <property type="protein sequence ID" value="RMZ70899.1"/>
    <property type="molecule type" value="Genomic_DNA"/>
</dbReference>
<feature type="domain" description="Fcf2 pre-rRNA processing C-terminal" evidence="3">
    <location>
        <begin position="124"/>
        <end position="219"/>
    </location>
</feature>
<sequence>MTYSFPKFSYLYPVNANMELPTHQPLVDDDTDDDLSDEQIRELLNEAAVRMRAKAAQPAVSTDAPFRLPKLQPGHIADTYEKTDGTITRLDHSKLVDKKQQALANGIKKIEDPLQLKKQKQEEKKATAGSQWFNMPKTDLTPELRRDLQLLKMRSVLDPKRHYKKDNAKNDVPAFSQVGTIIEGPTEFFSSRIKNKERKQTMLEEVIAQEQDSGRFNRKYQDIQTTKSSGKKAYYNALKAKRSKGKVVKP</sequence>
<evidence type="ECO:0000259" key="3">
    <source>
        <dbReference type="Pfam" id="PF08698"/>
    </source>
</evidence>
<dbReference type="InterPro" id="IPR039883">
    <property type="entry name" value="Fcf2/DNTTIP2"/>
</dbReference>
<gene>
    <name evidence="4" type="ORF">GMOD_00008556</name>
</gene>
<organism evidence="4 5">
    <name type="scientific">Pyrenophora seminiperda CCB06</name>
    <dbReference type="NCBI Taxonomy" id="1302712"/>
    <lineage>
        <taxon>Eukaryota</taxon>
        <taxon>Fungi</taxon>
        <taxon>Dikarya</taxon>
        <taxon>Ascomycota</taxon>
        <taxon>Pezizomycotina</taxon>
        <taxon>Dothideomycetes</taxon>
        <taxon>Pleosporomycetidae</taxon>
        <taxon>Pleosporales</taxon>
        <taxon>Pleosporineae</taxon>
        <taxon>Pleosporaceae</taxon>
        <taxon>Pyrenophora</taxon>
    </lineage>
</organism>
<dbReference type="InterPro" id="IPR014810">
    <property type="entry name" value="Fcf2_C"/>
</dbReference>
<evidence type="ECO:0000256" key="1">
    <source>
        <dbReference type="ARBA" id="ARBA00004604"/>
    </source>
</evidence>
<accession>A0A3M7M940</accession>
<keyword evidence="2" id="KW-0539">Nucleus</keyword>
<dbReference type="OrthoDB" id="427886at2759"/>
<evidence type="ECO:0000256" key="2">
    <source>
        <dbReference type="ARBA" id="ARBA00023242"/>
    </source>
</evidence>
<protein>
    <recommendedName>
        <fullName evidence="3">Fcf2 pre-rRNA processing C-terminal domain-containing protein</fullName>
    </recommendedName>
</protein>
<dbReference type="AlphaFoldDB" id="A0A3M7M940"/>
<dbReference type="GO" id="GO:0005730">
    <property type="term" value="C:nucleolus"/>
    <property type="evidence" value="ECO:0007669"/>
    <property type="project" value="UniProtKB-SubCell"/>
</dbReference>
<dbReference type="Proteomes" id="UP000265663">
    <property type="component" value="Unassembled WGS sequence"/>
</dbReference>
<dbReference type="PANTHER" id="PTHR21686:SF12">
    <property type="entry name" value="DEOXYNUCLEOTIDYLTRANSFERASE TERMINAL-INTERACTING PROTEIN 2"/>
    <property type="match status" value="1"/>
</dbReference>
<dbReference type="PANTHER" id="PTHR21686">
    <property type="entry name" value="DEOXYNUCLEOTIDYLTRANSFERASE TERMINAL-INTERACTING PROTEIN 2"/>
    <property type="match status" value="1"/>
</dbReference>
<evidence type="ECO:0000313" key="4">
    <source>
        <dbReference type="EMBL" id="RMZ70899.1"/>
    </source>
</evidence>
<evidence type="ECO:0000313" key="5">
    <source>
        <dbReference type="Proteomes" id="UP000265663"/>
    </source>
</evidence>
<dbReference type="Pfam" id="PF08698">
    <property type="entry name" value="Fcf2"/>
    <property type="match status" value="1"/>
</dbReference>